<dbReference type="Gene3D" id="3.30.559.10">
    <property type="entry name" value="Chloramphenicol acetyltransferase-like domain"/>
    <property type="match status" value="2"/>
</dbReference>
<dbReference type="PANTHER" id="PTHR31147">
    <property type="entry name" value="ACYL TRANSFERASE 4"/>
    <property type="match status" value="1"/>
</dbReference>
<reference evidence="2 3" key="2">
    <citation type="submission" date="2024-10" db="EMBL/GenBank/DDBJ databases">
        <authorList>
            <person name="Ryan C."/>
        </authorList>
    </citation>
    <scope>NUCLEOTIDE SEQUENCE [LARGE SCALE GENOMIC DNA]</scope>
</reference>
<dbReference type="AlphaFoldDB" id="A0ABC9FNA9"/>
<dbReference type="PANTHER" id="PTHR31147:SF61">
    <property type="entry name" value="ACYL TRANSFERASE 15"/>
    <property type="match status" value="1"/>
</dbReference>
<organism evidence="2 3">
    <name type="scientific">Urochloa decumbens</name>
    <dbReference type="NCBI Taxonomy" id="240449"/>
    <lineage>
        <taxon>Eukaryota</taxon>
        <taxon>Viridiplantae</taxon>
        <taxon>Streptophyta</taxon>
        <taxon>Embryophyta</taxon>
        <taxon>Tracheophyta</taxon>
        <taxon>Spermatophyta</taxon>
        <taxon>Magnoliopsida</taxon>
        <taxon>Liliopsida</taxon>
        <taxon>Poales</taxon>
        <taxon>Poaceae</taxon>
        <taxon>PACMAD clade</taxon>
        <taxon>Panicoideae</taxon>
        <taxon>Panicodae</taxon>
        <taxon>Paniceae</taxon>
        <taxon>Melinidinae</taxon>
        <taxon>Urochloa</taxon>
    </lineage>
</organism>
<dbReference type="Pfam" id="PF02458">
    <property type="entry name" value="Transferase"/>
    <property type="match status" value="1"/>
</dbReference>
<dbReference type="InterPro" id="IPR050898">
    <property type="entry name" value="Plant_acyltransferase"/>
</dbReference>
<evidence type="ECO:0000313" key="2">
    <source>
        <dbReference type="EMBL" id="CAL5079122.1"/>
    </source>
</evidence>
<reference evidence="3" key="1">
    <citation type="submission" date="2024-06" db="EMBL/GenBank/DDBJ databases">
        <authorList>
            <person name="Ryan C."/>
        </authorList>
    </citation>
    <scope>NUCLEOTIDE SEQUENCE [LARGE SCALE GENOMIC DNA]</scope>
</reference>
<dbReference type="InterPro" id="IPR023213">
    <property type="entry name" value="CAT-like_dom_sf"/>
</dbReference>
<dbReference type="GO" id="GO:0016747">
    <property type="term" value="F:acyltransferase activity, transferring groups other than amino-acyl groups"/>
    <property type="evidence" value="ECO:0007669"/>
    <property type="project" value="UniProtKB-ARBA"/>
</dbReference>
<comment type="similarity">
    <text evidence="1">Belongs to the plant acyltransferase family.</text>
</comment>
<dbReference type="Proteomes" id="UP001497457">
    <property type="component" value="Chromosome 7b"/>
</dbReference>
<sequence>MLRLQIPYQHIRPRCKLNWSRRKKMSISVSVRKSSPAIIRPPEPVTASGTSIKLTPLDWVFVHVPITALFVFEHPCHDAAETIKRALSQALIHYSPFAGRISDAGGDGLSIRCSGEGVEFVAASADCGLQEAKIFEELTDSGTKALLDELAVTYPPGRYNSGGVDDDPLLSVQVTEFSCGGLVLGVTWGHAVADGVGMAQLLIAVGELARGSPSPSVAPVRWDGAVSGLPPMFDPVPHAIMACPEPSPDLELVVPLDVTVPSALISHVKAESSSSRSSSSFFSGGPCTAFEAVLAVLWRCRVRATMSDDPGTPVYLTFPADIRRHVGAKDGYYGNCGVNQLLAGAATTSGAVASAGLAELAGMIRRAKDQLPEKVRGGGGGGEMMRGLRGRYDLLHVSSWRNLGFERVDLGSGAPARVMTHWPGGTPSVPICMVYPPSKGKDGVNVLSISMRQEHADAFLNELANLCRA</sequence>
<dbReference type="EMBL" id="OZ075117">
    <property type="protein sequence ID" value="CAL5079122.1"/>
    <property type="molecule type" value="Genomic_DNA"/>
</dbReference>
<protein>
    <submittedName>
        <fullName evidence="2">Uncharacterized protein</fullName>
    </submittedName>
</protein>
<evidence type="ECO:0000256" key="1">
    <source>
        <dbReference type="ARBA" id="ARBA00009861"/>
    </source>
</evidence>
<accession>A0ABC9FNA9</accession>
<name>A0ABC9FNA9_9POAL</name>
<evidence type="ECO:0000313" key="3">
    <source>
        <dbReference type="Proteomes" id="UP001497457"/>
    </source>
</evidence>
<keyword evidence="3" id="KW-1185">Reference proteome</keyword>
<gene>
    <name evidence="2" type="ORF">URODEC1_LOCUS107467</name>
</gene>
<proteinExistence type="inferred from homology"/>